<evidence type="ECO:0000313" key="3">
    <source>
        <dbReference type="Proteomes" id="UP000006241"/>
    </source>
</evidence>
<dbReference type="HOGENOM" id="CLU_2304232_0_0_10"/>
<keyword evidence="1" id="KW-0175">Coiled coil</keyword>
<dbReference type="RefSeq" id="WP_003007654.1">
    <property type="nucleotide sequence ID" value="NZ_GG668631.1"/>
</dbReference>
<dbReference type="EMBL" id="ACHB01000036">
    <property type="protein sequence ID" value="EEI92839.1"/>
    <property type="molecule type" value="Genomic_DNA"/>
</dbReference>
<proteinExistence type="predicted"/>
<comment type="caution">
    <text evidence="2">The sequence shown here is derived from an EMBL/GenBank/DDBJ whole genome shotgun (WGS) entry which is preliminary data.</text>
</comment>
<evidence type="ECO:0000313" key="2">
    <source>
        <dbReference type="EMBL" id="EEI92839.1"/>
    </source>
</evidence>
<feature type="coiled-coil region" evidence="1">
    <location>
        <begin position="43"/>
        <end position="74"/>
    </location>
</feature>
<gene>
    <name evidence="2" type="ORF">HMPREF0765_1565</name>
</gene>
<accession>C2FW59</accession>
<protein>
    <recommendedName>
        <fullName evidence="4">Lipoprotein</fullName>
    </recommendedName>
</protein>
<dbReference type="Proteomes" id="UP000006241">
    <property type="component" value="Unassembled WGS sequence"/>
</dbReference>
<dbReference type="AlphaFoldDB" id="C2FW59"/>
<evidence type="ECO:0008006" key="4">
    <source>
        <dbReference type="Google" id="ProtNLM"/>
    </source>
</evidence>
<organism evidence="2 3">
    <name type="scientific">Sphingobacterium spiritivorum ATCC 33300</name>
    <dbReference type="NCBI Taxonomy" id="525372"/>
    <lineage>
        <taxon>Bacteria</taxon>
        <taxon>Pseudomonadati</taxon>
        <taxon>Bacteroidota</taxon>
        <taxon>Sphingobacteriia</taxon>
        <taxon>Sphingobacteriales</taxon>
        <taxon>Sphingobacteriaceae</taxon>
        <taxon>Sphingobacterium</taxon>
    </lineage>
</organism>
<reference evidence="2 3" key="1">
    <citation type="submission" date="2009-01" db="EMBL/GenBank/DDBJ databases">
        <authorList>
            <person name="Qin X."/>
            <person name="Bachman B."/>
            <person name="Battles P."/>
            <person name="Bell A."/>
            <person name="Bess C."/>
            <person name="Bickham C."/>
            <person name="Chaboub L."/>
            <person name="Chen D."/>
            <person name="Coyle M."/>
            <person name="Deiros D.R."/>
            <person name="Dinh H."/>
            <person name="Forbes L."/>
            <person name="Fowler G."/>
            <person name="Francisco L."/>
            <person name="Fu Q."/>
            <person name="Gubbala S."/>
            <person name="Hale W."/>
            <person name="Han Y."/>
            <person name="Hemphill L."/>
            <person name="Highlander S.K."/>
            <person name="Hirani K."/>
            <person name="Hogues M."/>
            <person name="Jackson L."/>
            <person name="Jakkamsetti A."/>
            <person name="Javaid M."/>
            <person name="Jiang H."/>
            <person name="Korchina V."/>
            <person name="Kovar C."/>
            <person name="Lara F."/>
            <person name="Lee S."/>
            <person name="Mata R."/>
            <person name="Mathew T."/>
            <person name="Moen C."/>
            <person name="Morales K."/>
            <person name="Munidasa M."/>
            <person name="Nazareth L."/>
            <person name="Ngo R."/>
            <person name="Nguyen L."/>
            <person name="Okwuonu G."/>
            <person name="Ongeri F."/>
            <person name="Patil S."/>
            <person name="Petrosino J."/>
            <person name="Pham C."/>
            <person name="Pham P."/>
            <person name="Pu L.-L."/>
            <person name="Puazo M."/>
            <person name="Raj R."/>
            <person name="Reid J."/>
            <person name="Rouhana J."/>
            <person name="Saada N."/>
            <person name="Shang Y."/>
            <person name="Simmons D."/>
            <person name="Thornton R."/>
            <person name="Warren J."/>
            <person name="Weissenberger G."/>
            <person name="Zhang J."/>
            <person name="Zhang L."/>
            <person name="Zhou C."/>
            <person name="Zhu D."/>
            <person name="Muzny D."/>
            <person name="Worley K."/>
            <person name="Gibbs R."/>
        </authorList>
    </citation>
    <scope>NUCLEOTIDE SEQUENCE [LARGE SCALE GENOMIC DNA]</scope>
    <source>
        <strain evidence="2 3">ATCC 33300</strain>
    </source>
</reference>
<name>C2FW59_SPHSI</name>
<sequence length="100" mass="10692">MKKIALLAVVATALTMASCNNSSNQHAGHDHADHDSITAGDHVDAAISDLQKAEADAKAKAEQAKKDLDDAIARGAKKLKKLPVRPLKKRILPGKKLKQH</sequence>
<evidence type="ECO:0000256" key="1">
    <source>
        <dbReference type="SAM" id="Coils"/>
    </source>
</evidence>
<dbReference type="PROSITE" id="PS51257">
    <property type="entry name" value="PROKAR_LIPOPROTEIN"/>
    <property type="match status" value="1"/>
</dbReference>